<evidence type="ECO:0000256" key="1">
    <source>
        <dbReference type="ARBA" id="ARBA00008857"/>
    </source>
</evidence>
<dbReference type="RefSeq" id="WP_283715257.1">
    <property type="nucleotide sequence ID" value="NZ_JASJND010000003.1"/>
</dbReference>
<evidence type="ECO:0000256" key="2">
    <source>
        <dbReference type="ARBA" id="ARBA00023125"/>
    </source>
</evidence>
<dbReference type="Pfam" id="PF00589">
    <property type="entry name" value="Phage_integrase"/>
    <property type="match status" value="1"/>
</dbReference>
<dbReference type="PANTHER" id="PTHR30349:SF64">
    <property type="entry name" value="PROPHAGE INTEGRASE INTD-RELATED"/>
    <property type="match status" value="1"/>
</dbReference>
<evidence type="ECO:0000259" key="5">
    <source>
        <dbReference type="PROSITE" id="PS51898"/>
    </source>
</evidence>
<dbReference type="PROSITE" id="PS51898">
    <property type="entry name" value="TYR_RECOMBINASE"/>
    <property type="match status" value="1"/>
</dbReference>
<protein>
    <submittedName>
        <fullName evidence="7">Site-specific integrase</fullName>
    </submittedName>
</protein>
<evidence type="ECO:0000313" key="8">
    <source>
        <dbReference type="Proteomes" id="UP001321481"/>
    </source>
</evidence>
<keyword evidence="2 4" id="KW-0238">DNA-binding</keyword>
<reference evidence="7 8" key="1">
    <citation type="submission" date="2023-05" db="EMBL/GenBank/DDBJ databases">
        <title>Microbacterium dauci sp.nov., Isolated from Carrot Rhizosphere Soil.</title>
        <authorList>
            <person name="Xiao Z."/>
            <person name="Zheng J."/>
        </authorList>
    </citation>
    <scope>NUCLEOTIDE SEQUENCE [LARGE SCALE GENOMIC DNA]</scope>
    <source>
        <strain evidence="7 8">LX3-4</strain>
    </source>
</reference>
<evidence type="ECO:0000256" key="4">
    <source>
        <dbReference type="PROSITE-ProRule" id="PRU01248"/>
    </source>
</evidence>
<comment type="caution">
    <text evidence="7">The sequence shown here is derived from an EMBL/GenBank/DDBJ whole genome shotgun (WGS) entry which is preliminary data.</text>
</comment>
<dbReference type="InterPro" id="IPR013762">
    <property type="entry name" value="Integrase-like_cat_sf"/>
</dbReference>
<dbReference type="Gene3D" id="1.10.150.130">
    <property type="match status" value="1"/>
</dbReference>
<dbReference type="InterPro" id="IPR050090">
    <property type="entry name" value="Tyrosine_recombinase_XerCD"/>
</dbReference>
<dbReference type="Pfam" id="PF26003">
    <property type="entry name" value="Integrase_N_phage"/>
    <property type="match status" value="1"/>
</dbReference>
<dbReference type="InterPro" id="IPR010998">
    <property type="entry name" value="Integrase_recombinase_N"/>
</dbReference>
<dbReference type="PANTHER" id="PTHR30349">
    <property type="entry name" value="PHAGE INTEGRASE-RELATED"/>
    <property type="match status" value="1"/>
</dbReference>
<accession>A0ABT6ZCA1</accession>
<feature type="domain" description="Tyr recombinase" evidence="5">
    <location>
        <begin position="184"/>
        <end position="382"/>
    </location>
</feature>
<evidence type="ECO:0000256" key="3">
    <source>
        <dbReference type="ARBA" id="ARBA00023172"/>
    </source>
</evidence>
<organism evidence="7 8">
    <name type="scientific">Microbacterium dauci</name>
    <dbReference type="NCBI Taxonomy" id="3048008"/>
    <lineage>
        <taxon>Bacteria</taxon>
        <taxon>Bacillati</taxon>
        <taxon>Actinomycetota</taxon>
        <taxon>Actinomycetes</taxon>
        <taxon>Micrococcales</taxon>
        <taxon>Microbacteriaceae</taxon>
        <taxon>Microbacterium</taxon>
    </lineage>
</organism>
<comment type="similarity">
    <text evidence="1">Belongs to the 'phage' integrase family.</text>
</comment>
<dbReference type="InterPro" id="IPR044068">
    <property type="entry name" value="CB"/>
</dbReference>
<keyword evidence="8" id="KW-1185">Reference proteome</keyword>
<dbReference type="InterPro" id="IPR002104">
    <property type="entry name" value="Integrase_catalytic"/>
</dbReference>
<evidence type="ECO:0000259" key="6">
    <source>
        <dbReference type="PROSITE" id="PS51900"/>
    </source>
</evidence>
<dbReference type="EMBL" id="JASJND010000003">
    <property type="protein sequence ID" value="MDJ1113785.1"/>
    <property type="molecule type" value="Genomic_DNA"/>
</dbReference>
<dbReference type="InterPro" id="IPR058717">
    <property type="entry name" value="Phage_L5_Integrase_N"/>
</dbReference>
<dbReference type="CDD" id="cd01189">
    <property type="entry name" value="INT_ICEBs1_C_like"/>
    <property type="match status" value="1"/>
</dbReference>
<sequence length="385" mass="41871">MAKRKRRESFGAIRKLPSGRIQASYVGPDGERHNAPQTFDTLTDARGWLVGQQAQILSGEWSRGVTELAEQSKRGRTATFAEYAEGWISTRTNRHGEHLRPRTAAEYRRLVAGPLLPFAGLRLSAITSEGVRNWYSGLVKSGTKTQAARSYELLKSILTTAVADGRIKINPCQVRGAASASTGRKVTPPTSAELQKIIDTITPRFKAAVVMAAWSGVRYGELTELRRKDIDVLESDNGEKAVVVNVSRGVTQVTGQGFVVGPTKSEAGVRSIVLPPHVNDIVIAHLRDHVAAGPESLLFPATDGAGHLGQSAFYRHWNPARVAAKRPDLPWHGLRHYGATKAAVAGATLKELQARLGHSTVVAAMRYQHTAGRDEELARRMSELA</sequence>
<keyword evidence="3" id="KW-0233">DNA recombination</keyword>
<dbReference type="Proteomes" id="UP001321481">
    <property type="component" value="Unassembled WGS sequence"/>
</dbReference>
<name>A0ABT6ZCA1_9MICO</name>
<dbReference type="SUPFAM" id="SSF56349">
    <property type="entry name" value="DNA breaking-rejoining enzymes"/>
    <property type="match status" value="1"/>
</dbReference>
<proteinExistence type="inferred from homology"/>
<dbReference type="Gene3D" id="1.10.443.10">
    <property type="entry name" value="Intergrase catalytic core"/>
    <property type="match status" value="1"/>
</dbReference>
<gene>
    <name evidence="7" type="ORF">QNI14_04900</name>
</gene>
<evidence type="ECO:0000313" key="7">
    <source>
        <dbReference type="EMBL" id="MDJ1113785.1"/>
    </source>
</evidence>
<dbReference type="PROSITE" id="PS51900">
    <property type="entry name" value="CB"/>
    <property type="match status" value="1"/>
</dbReference>
<dbReference type="InterPro" id="IPR011010">
    <property type="entry name" value="DNA_brk_join_enz"/>
</dbReference>
<feature type="domain" description="Core-binding (CB)" evidence="6">
    <location>
        <begin position="78"/>
        <end position="162"/>
    </location>
</feature>